<organism evidence="7 8">
    <name type="scientific">Cloeon dipterum</name>
    <dbReference type="NCBI Taxonomy" id="197152"/>
    <lineage>
        <taxon>Eukaryota</taxon>
        <taxon>Metazoa</taxon>
        <taxon>Ecdysozoa</taxon>
        <taxon>Arthropoda</taxon>
        <taxon>Hexapoda</taxon>
        <taxon>Insecta</taxon>
        <taxon>Pterygota</taxon>
        <taxon>Palaeoptera</taxon>
        <taxon>Ephemeroptera</taxon>
        <taxon>Pisciforma</taxon>
        <taxon>Baetidae</taxon>
        <taxon>Cloeon</taxon>
    </lineage>
</organism>
<dbReference type="GO" id="GO:0005739">
    <property type="term" value="C:mitochondrion"/>
    <property type="evidence" value="ECO:0007669"/>
    <property type="project" value="TreeGrafter"/>
</dbReference>
<evidence type="ECO:0000313" key="7">
    <source>
        <dbReference type="EMBL" id="CAB3382441.1"/>
    </source>
</evidence>
<sequence length="408" mass="46349">MWTRSMAFTAGLRPSFLRHFLRIRNFSSKPEHAPFYSVCDIFRGNKNGNVNVKGWIKSVRKMKGAVFIDINDGSGPERLQIVIPKEMMTSNMGFGASLEACGHLAVNPNNQKELKADKIKVLGSCDATTDYPFAARKSYPDDYIRQFLHYRPRHSPFASVLRLRDAAMRGLHHILGEMDYICVSTPILTSNDCEGAGEVFSVQPHNKECLDAIRKHEMTLEEAYFNCEAFLTVSGQLQLEAAARGLGKVYTFGPVFRAENSKSRLHLSEFYMLEAETAFSDDIEEPMDLTERLVKGTAQKLVDSCINDLEYLGKINNCNLIERLNTIANGPAFPRMQYDEAAEILKQHESQFEVKVVIGENFKKEHELFLSNRSLQETGQSLIFITHWPAHTKAFYMKRNDSSQVKRV</sequence>
<dbReference type="SUPFAM" id="SSF50249">
    <property type="entry name" value="Nucleic acid-binding proteins"/>
    <property type="match status" value="1"/>
</dbReference>
<keyword evidence="1" id="KW-0436">Ligase</keyword>
<evidence type="ECO:0000256" key="3">
    <source>
        <dbReference type="ARBA" id="ARBA00022840"/>
    </source>
</evidence>
<dbReference type="SUPFAM" id="SSF55681">
    <property type="entry name" value="Class II aaRS and biotin synthetases"/>
    <property type="match status" value="1"/>
</dbReference>
<dbReference type="GO" id="GO:0005524">
    <property type="term" value="F:ATP binding"/>
    <property type="evidence" value="ECO:0007669"/>
    <property type="project" value="UniProtKB-KW"/>
</dbReference>
<evidence type="ECO:0000256" key="2">
    <source>
        <dbReference type="ARBA" id="ARBA00022741"/>
    </source>
</evidence>
<dbReference type="InterPro" id="IPR004365">
    <property type="entry name" value="NA-bd_OB_tRNA"/>
</dbReference>
<dbReference type="OrthoDB" id="360585at2759"/>
<dbReference type="GO" id="GO:0004816">
    <property type="term" value="F:asparagine-tRNA ligase activity"/>
    <property type="evidence" value="ECO:0007669"/>
    <property type="project" value="TreeGrafter"/>
</dbReference>
<evidence type="ECO:0000259" key="6">
    <source>
        <dbReference type="PROSITE" id="PS50862"/>
    </source>
</evidence>
<evidence type="ECO:0000313" key="8">
    <source>
        <dbReference type="Proteomes" id="UP000494165"/>
    </source>
</evidence>
<evidence type="ECO:0000256" key="4">
    <source>
        <dbReference type="ARBA" id="ARBA00022917"/>
    </source>
</evidence>
<dbReference type="Pfam" id="PF00152">
    <property type="entry name" value="tRNA-synt_2"/>
    <property type="match status" value="1"/>
</dbReference>
<dbReference type="GO" id="GO:0003676">
    <property type="term" value="F:nucleic acid binding"/>
    <property type="evidence" value="ECO:0007669"/>
    <property type="project" value="InterPro"/>
</dbReference>
<evidence type="ECO:0000256" key="5">
    <source>
        <dbReference type="ARBA" id="ARBA00023146"/>
    </source>
</evidence>
<dbReference type="CDD" id="cd04318">
    <property type="entry name" value="EcAsnRS_like_N"/>
    <property type="match status" value="1"/>
</dbReference>
<dbReference type="InterPro" id="IPR006195">
    <property type="entry name" value="aa-tRNA-synth_II"/>
</dbReference>
<protein>
    <recommendedName>
        <fullName evidence="6">Aminoacyl-transfer RNA synthetases class-II family profile domain-containing protein</fullName>
    </recommendedName>
</protein>
<accession>A0A8S1DJC6</accession>
<dbReference type="GO" id="GO:0006421">
    <property type="term" value="P:asparaginyl-tRNA aminoacylation"/>
    <property type="evidence" value="ECO:0007669"/>
    <property type="project" value="TreeGrafter"/>
</dbReference>
<dbReference type="Gene3D" id="2.40.50.140">
    <property type="entry name" value="Nucleic acid-binding proteins"/>
    <property type="match status" value="1"/>
</dbReference>
<keyword evidence="8" id="KW-1185">Reference proteome</keyword>
<evidence type="ECO:0000256" key="1">
    <source>
        <dbReference type="ARBA" id="ARBA00022598"/>
    </source>
</evidence>
<keyword evidence="3" id="KW-0067">ATP-binding</keyword>
<name>A0A8S1DJC6_9INSE</name>
<comment type="caution">
    <text evidence="7">The sequence shown here is derived from an EMBL/GenBank/DDBJ whole genome shotgun (WGS) entry which is preliminary data.</text>
</comment>
<dbReference type="InterPro" id="IPR045864">
    <property type="entry name" value="aa-tRNA-synth_II/BPL/LPL"/>
</dbReference>
<keyword evidence="4" id="KW-0648">Protein biosynthesis</keyword>
<dbReference type="Pfam" id="PF01336">
    <property type="entry name" value="tRNA_anti-codon"/>
    <property type="match status" value="1"/>
</dbReference>
<feature type="domain" description="Aminoacyl-transfer RNA synthetases class-II family profile" evidence="6">
    <location>
        <begin position="162"/>
        <end position="408"/>
    </location>
</feature>
<dbReference type="InterPro" id="IPR012340">
    <property type="entry name" value="NA-bd_OB-fold"/>
</dbReference>
<dbReference type="EMBL" id="CADEPI010000271">
    <property type="protein sequence ID" value="CAB3382441.1"/>
    <property type="molecule type" value="Genomic_DNA"/>
</dbReference>
<dbReference type="Gene3D" id="3.30.930.10">
    <property type="entry name" value="Bira Bifunctional Protein, Domain 2"/>
    <property type="match status" value="1"/>
</dbReference>
<dbReference type="AlphaFoldDB" id="A0A8S1DJC6"/>
<dbReference type="PANTHER" id="PTHR22594:SF34">
    <property type="entry name" value="ASPARAGINE--TRNA LIGASE, MITOCHONDRIAL-RELATED"/>
    <property type="match status" value="1"/>
</dbReference>
<keyword evidence="5" id="KW-0030">Aminoacyl-tRNA synthetase</keyword>
<reference evidence="7 8" key="1">
    <citation type="submission" date="2020-04" db="EMBL/GenBank/DDBJ databases">
        <authorList>
            <person name="Alioto T."/>
            <person name="Alioto T."/>
            <person name="Gomez Garrido J."/>
        </authorList>
    </citation>
    <scope>NUCLEOTIDE SEQUENCE [LARGE SCALE GENOMIC DNA]</scope>
</reference>
<gene>
    <name evidence="7" type="ORF">CLODIP_2_CD01448</name>
</gene>
<proteinExistence type="predicted"/>
<dbReference type="PANTHER" id="PTHR22594">
    <property type="entry name" value="ASPARTYL/LYSYL-TRNA SYNTHETASE"/>
    <property type="match status" value="1"/>
</dbReference>
<keyword evidence="2" id="KW-0547">Nucleotide-binding</keyword>
<dbReference type="InterPro" id="IPR004364">
    <property type="entry name" value="Aa-tRNA-synt_II"/>
</dbReference>
<dbReference type="Proteomes" id="UP000494165">
    <property type="component" value="Unassembled WGS sequence"/>
</dbReference>
<dbReference type="PROSITE" id="PS50862">
    <property type="entry name" value="AA_TRNA_LIGASE_II"/>
    <property type="match status" value="1"/>
</dbReference>